<proteinExistence type="predicted"/>
<dbReference type="EMBL" id="CAMPGE010013738">
    <property type="protein sequence ID" value="CAI2372452.1"/>
    <property type="molecule type" value="Genomic_DNA"/>
</dbReference>
<dbReference type="AlphaFoldDB" id="A0AAD1UP66"/>
<evidence type="ECO:0000256" key="1">
    <source>
        <dbReference type="SAM" id="MobiDB-lite"/>
    </source>
</evidence>
<evidence type="ECO:0000313" key="2">
    <source>
        <dbReference type="EMBL" id="CAI2372452.1"/>
    </source>
</evidence>
<accession>A0AAD1UP66</accession>
<keyword evidence="3" id="KW-1185">Reference proteome</keyword>
<feature type="region of interest" description="Disordered" evidence="1">
    <location>
        <begin position="164"/>
        <end position="193"/>
    </location>
</feature>
<name>A0AAD1UP66_EUPCR</name>
<organism evidence="2 3">
    <name type="scientific">Euplotes crassus</name>
    <dbReference type="NCBI Taxonomy" id="5936"/>
    <lineage>
        <taxon>Eukaryota</taxon>
        <taxon>Sar</taxon>
        <taxon>Alveolata</taxon>
        <taxon>Ciliophora</taxon>
        <taxon>Intramacronucleata</taxon>
        <taxon>Spirotrichea</taxon>
        <taxon>Hypotrichia</taxon>
        <taxon>Euplotida</taxon>
        <taxon>Euplotidae</taxon>
        <taxon>Moneuplotes</taxon>
    </lineage>
</organism>
<feature type="compositionally biased region" description="Basic and acidic residues" evidence="1">
    <location>
        <begin position="174"/>
        <end position="193"/>
    </location>
</feature>
<evidence type="ECO:0000313" key="3">
    <source>
        <dbReference type="Proteomes" id="UP001295684"/>
    </source>
</evidence>
<reference evidence="2" key="1">
    <citation type="submission" date="2023-07" db="EMBL/GenBank/DDBJ databases">
        <authorList>
            <consortium name="AG Swart"/>
            <person name="Singh M."/>
            <person name="Singh A."/>
            <person name="Seah K."/>
            <person name="Emmerich C."/>
        </authorList>
    </citation>
    <scope>NUCLEOTIDE SEQUENCE</scope>
    <source>
        <strain evidence="2">DP1</strain>
    </source>
</reference>
<protein>
    <submittedName>
        <fullName evidence="2">Uncharacterized protein</fullName>
    </submittedName>
</protein>
<dbReference type="Proteomes" id="UP001295684">
    <property type="component" value="Unassembled WGS sequence"/>
</dbReference>
<comment type="caution">
    <text evidence="2">The sequence shown here is derived from an EMBL/GenBank/DDBJ whole genome shotgun (WGS) entry which is preliminary data.</text>
</comment>
<gene>
    <name evidence="2" type="ORF">ECRASSUSDP1_LOCUS13782</name>
</gene>
<sequence length="193" mass="22296">MVISLVSDFLGLKANFQLDSDLFSTEQDKRAEIASTSWDKRTQPPKIRVVLESKIKNVFFKKIFNEDMKKHNTMETPDKDLKNFFQDQSGTTVYNKTSKEKPLKLRITQSSRPGDFNNEESDSEIEAAFSSYNEDALEKNAAILPKFNFITKGNLDSIQDSIRKGHTSRNSSFHIEESKLDQNSRQRRLDYKT</sequence>